<keyword evidence="3" id="KW-1185">Reference proteome</keyword>
<evidence type="ECO:0000313" key="3">
    <source>
        <dbReference type="Proteomes" id="UP000315017"/>
    </source>
</evidence>
<gene>
    <name evidence="2" type="ORF">ETAA8_24670</name>
</gene>
<protein>
    <recommendedName>
        <fullName evidence="4">Carboxypeptidase regulatory-like domain-containing protein</fullName>
    </recommendedName>
</protein>
<feature type="chain" id="PRO_5022023621" description="Carboxypeptidase regulatory-like domain-containing protein" evidence="1">
    <location>
        <begin position="25"/>
        <end position="143"/>
    </location>
</feature>
<evidence type="ECO:0000313" key="2">
    <source>
        <dbReference type="EMBL" id="QDU27380.1"/>
    </source>
</evidence>
<name>A0A517YAW8_9BACT</name>
<accession>A0A517YAW8</accession>
<dbReference type="KEGG" id="aagg:ETAA8_24670"/>
<evidence type="ECO:0008006" key="4">
    <source>
        <dbReference type="Google" id="ProtNLM"/>
    </source>
</evidence>
<dbReference type="Proteomes" id="UP000315017">
    <property type="component" value="Chromosome"/>
</dbReference>
<dbReference type="AlphaFoldDB" id="A0A517YAW8"/>
<dbReference type="RefSeq" id="WP_145088224.1">
    <property type="nucleotide sequence ID" value="NZ_CP036274.1"/>
</dbReference>
<organism evidence="2 3">
    <name type="scientific">Anatilimnocola aggregata</name>
    <dbReference type="NCBI Taxonomy" id="2528021"/>
    <lineage>
        <taxon>Bacteria</taxon>
        <taxon>Pseudomonadati</taxon>
        <taxon>Planctomycetota</taxon>
        <taxon>Planctomycetia</taxon>
        <taxon>Pirellulales</taxon>
        <taxon>Pirellulaceae</taxon>
        <taxon>Anatilimnocola</taxon>
    </lineage>
</organism>
<dbReference type="EMBL" id="CP036274">
    <property type="protein sequence ID" value="QDU27380.1"/>
    <property type="molecule type" value="Genomic_DNA"/>
</dbReference>
<proteinExistence type="predicted"/>
<dbReference type="OrthoDB" id="289014at2"/>
<evidence type="ECO:0000256" key="1">
    <source>
        <dbReference type="SAM" id="SignalP"/>
    </source>
</evidence>
<sequence precursor="true">MCCYLRRSWFLLVCVLLCCGCNPARPPVAKVHGQVRLNGEPLTSGIVILESEDGQQSQLADLDAQGKFEVRTYQDAGIPPGIYKIAVQPGRPTGDEMPLVSDVTKPAPPPSPIPMKYFSVATSGLTWDIKLDQDNDLQIDLKP</sequence>
<reference evidence="2 3" key="1">
    <citation type="submission" date="2019-02" db="EMBL/GenBank/DDBJ databases">
        <title>Deep-cultivation of Planctomycetes and their phenomic and genomic characterization uncovers novel biology.</title>
        <authorList>
            <person name="Wiegand S."/>
            <person name="Jogler M."/>
            <person name="Boedeker C."/>
            <person name="Pinto D."/>
            <person name="Vollmers J."/>
            <person name="Rivas-Marin E."/>
            <person name="Kohn T."/>
            <person name="Peeters S.H."/>
            <person name="Heuer A."/>
            <person name="Rast P."/>
            <person name="Oberbeckmann S."/>
            <person name="Bunk B."/>
            <person name="Jeske O."/>
            <person name="Meyerdierks A."/>
            <person name="Storesund J.E."/>
            <person name="Kallscheuer N."/>
            <person name="Luecker S."/>
            <person name="Lage O.M."/>
            <person name="Pohl T."/>
            <person name="Merkel B.J."/>
            <person name="Hornburger P."/>
            <person name="Mueller R.-W."/>
            <person name="Bruemmer F."/>
            <person name="Labrenz M."/>
            <person name="Spormann A.M."/>
            <person name="Op den Camp H."/>
            <person name="Overmann J."/>
            <person name="Amann R."/>
            <person name="Jetten M.S.M."/>
            <person name="Mascher T."/>
            <person name="Medema M.H."/>
            <person name="Devos D.P."/>
            <person name="Kaster A.-K."/>
            <person name="Ovreas L."/>
            <person name="Rohde M."/>
            <person name="Galperin M.Y."/>
            <person name="Jogler C."/>
        </authorList>
    </citation>
    <scope>NUCLEOTIDE SEQUENCE [LARGE SCALE GENOMIC DNA]</scope>
    <source>
        <strain evidence="2 3">ETA_A8</strain>
    </source>
</reference>
<feature type="signal peptide" evidence="1">
    <location>
        <begin position="1"/>
        <end position="24"/>
    </location>
</feature>
<keyword evidence="1" id="KW-0732">Signal</keyword>